<keyword evidence="2" id="KW-0238">DNA-binding</keyword>
<evidence type="ECO:0000256" key="3">
    <source>
        <dbReference type="ARBA" id="ARBA00023163"/>
    </source>
</evidence>
<dbReference type="Proteomes" id="UP000811255">
    <property type="component" value="Unassembled WGS sequence"/>
</dbReference>
<dbReference type="PANTHER" id="PTHR47894:SF1">
    <property type="entry name" value="HTH-TYPE TRANSCRIPTIONAL REGULATOR VQSM"/>
    <property type="match status" value="1"/>
</dbReference>
<keyword evidence="3" id="KW-0804">Transcription</keyword>
<reference evidence="5 6" key="1">
    <citation type="submission" date="2021-05" db="EMBL/GenBank/DDBJ databases">
        <title>Croceibacterium sp. LX-88 genome sequence.</title>
        <authorList>
            <person name="Luo X."/>
        </authorList>
    </citation>
    <scope>NUCLEOTIDE SEQUENCE [LARGE SCALE GENOMIC DNA]</scope>
    <source>
        <strain evidence="5 6">LX-88</strain>
    </source>
</reference>
<feature type="domain" description="HTH araC/xylS-type" evidence="4">
    <location>
        <begin position="44"/>
        <end position="145"/>
    </location>
</feature>
<gene>
    <name evidence="5" type="ORF">KK137_01880</name>
</gene>
<dbReference type="InterPro" id="IPR020449">
    <property type="entry name" value="Tscrpt_reg_AraC-type_HTH"/>
</dbReference>
<dbReference type="Gene3D" id="1.10.10.60">
    <property type="entry name" value="Homeodomain-like"/>
    <property type="match status" value="1"/>
</dbReference>
<evidence type="ECO:0000313" key="6">
    <source>
        <dbReference type="Proteomes" id="UP000811255"/>
    </source>
</evidence>
<dbReference type="PRINTS" id="PR00032">
    <property type="entry name" value="HTHARAC"/>
</dbReference>
<dbReference type="InterPro" id="IPR018062">
    <property type="entry name" value="HTH_AraC-typ_CS"/>
</dbReference>
<dbReference type="PROSITE" id="PS01124">
    <property type="entry name" value="HTH_ARAC_FAMILY_2"/>
    <property type="match status" value="1"/>
</dbReference>
<evidence type="ECO:0000313" key="5">
    <source>
        <dbReference type="EMBL" id="MBT2133070.1"/>
    </source>
</evidence>
<evidence type="ECO:0000256" key="2">
    <source>
        <dbReference type="ARBA" id="ARBA00023125"/>
    </source>
</evidence>
<dbReference type="SMART" id="SM00342">
    <property type="entry name" value="HTH_ARAC"/>
    <property type="match status" value="1"/>
</dbReference>
<dbReference type="InterPro" id="IPR018060">
    <property type="entry name" value="HTH_AraC"/>
</dbReference>
<sequence>MAEGIDQTPLPRPMIAEQVGALLTLATGFHEPATESRHRGQLARQILRRIETDFADPDLSPEGLAAELGISKRYLQTLLAGSGTSFVQELTATRLDRASDMLTDPRAGGLSVGEIAFRCGFLDPGYFARAFRKRFGRTPSEWRLATRG</sequence>
<dbReference type="PROSITE" id="PS00041">
    <property type="entry name" value="HTH_ARAC_FAMILY_1"/>
    <property type="match status" value="1"/>
</dbReference>
<protein>
    <submittedName>
        <fullName evidence="5">AraC family transcriptional regulator</fullName>
    </submittedName>
</protein>
<dbReference type="Pfam" id="PF12833">
    <property type="entry name" value="HTH_18"/>
    <property type="match status" value="1"/>
</dbReference>
<name>A0ABS5VZW9_9SPHN</name>
<evidence type="ECO:0000256" key="1">
    <source>
        <dbReference type="ARBA" id="ARBA00023015"/>
    </source>
</evidence>
<keyword evidence="1" id="KW-0805">Transcription regulation</keyword>
<accession>A0ABS5VZW9</accession>
<dbReference type="EMBL" id="JAHFVK010000001">
    <property type="protein sequence ID" value="MBT2133070.1"/>
    <property type="molecule type" value="Genomic_DNA"/>
</dbReference>
<dbReference type="PANTHER" id="PTHR47894">
    <property type="entry name" value="HTH-TYPE TRANSCRIPTIONAL REGULATOR GADX"/>
    <property type="match status" value="1"/>
</dbReference>
<dbReference type="InterPro" id="IPR009057">
    <property type="entry name" value="Homeodomain-like_sf"/>
</dbReference>
<keyword evidence="6" id="KW-1185">Reference proteome</keyword>
<dbReference type="SUPFAM" id="SSF46689">
    <property type="entry name" value="Homeodomain-like"/>
    <property type="match status" value="1"/>
</dbReference>
<evidence type="ECO:0000259" key="4">
    <source>
        <dbReference type="PROSITE" id="PS01124"/>
    </source>
</evidence>
<organism evidence="5 6">
    <name type="scientific">Croceibacterium selenioxidans</name>
    <dbReference type="NCBI Taxonomy" id="2838833"/>
    <lineage>
        <taxon>Bacteria</taxon>
        <taxon>Pseudomonadati</taxon>
        <taxon>Pseudomonadota</taxon>
        <taxon>Alphaproteobacteria</taxon>
        <taxon>Sphingomonadales</taxon>
        <taxon>Erythrobacteraceae</taxon>
        <taxon>Croceibacterium</taxon>
    </lineage>
</organism>
<proteinExistence type="predicted"/>
<comment type="caution">
    <text evidence="5">The sequence shown here is derived from an EMBL/GenBank/DDBJ whole genome shotgun (WGS) entry which is preliminary data.</text>
</comment>